<dbReference type="PANTHER" id="PTHR43280">
    <property type="entry name" value="ARAC-FAMILY TRANSCRIPTIONAL REGULATOR"/>
    <property type="match status" value="1"/>
</dbReference>
<dbReference type="Proteomes" id="UP000199452">
    <property type="component" value="Unassembled WGS sequence"/>
</dbReference>
<evidence type="ECO:0000313" key="5">
    <source>
        <dbReference type="EMBL" id="SDC94862.1"/>
    </source>
</evidence>
<dbReference type="InterPro" id="IPR018060">
    <property type="entry name" value="HTH_AraC"/>
</dbReference>
<reference evidence="5 6" key="1">
    <citation type="submission" date="2016-09" db="EMBL/GenBank/DDBJ databases">
        <authorList>
            <person name="Capua I."/>
            <person name="De Benedictis P."/>
            <person name="Joannis T."/>
            <person name="Lombin L.H."/>
            <person name="Cattoli G."/>
        </authorList>
    </citation>
    <scope>NUCLEOTIDE SEQUENCE [LARGE SCALE GENOMIC DNA]</scope>
    <source>
        <strain evidence="5 6">A7P-90m</strain>
    </source>
</reference>
<dbReference type="InterPro" id="IPR009057">
    <property type="entry name" value="Homeodomain-like_sf"/>
</dbReference>
<dbReference type="InterPro" id="IPR018062">
    <property type="entry name" value="HTH_AraC-typ_CS"/>
</dbReference>
<evidence type="ECO:0000256" key="2">
    <source>
        <dbReference type="ARBA" id="ARBA00023125"/>
    </source>
</evidence>
<dbReference type="PANTHER" id="PTHR43280:SF2">
    <property type="entry name" value="HTH-TYPE TRANSCRIPTIONAL REGULATOR EXSA"/>
    <property type="match status" value="1"/>
</dbReference>
<evidence type="ECO:0000256" key="1">
    <source>
        <dbReference type="ARBA" id="ARBA00023015"/>
    </source>
</evidence>
<sequence>MKLYIKNMVCPRCISAVEQELAKIGIIPSSVRLGEVILNRPLTLDQRESFEKHISAIGFELLDDNRKRIIDRIKTLVIENIHHTLSIKQKENFSNIIARDLHRDYSFLSNLFSEVEGRTIEHFIIQQKIEKVKELLVYDELTLNEIADKLGYSSVAYLSGQFKKVTGLTPTKFKQLGDSKTRKMLDSI</sequence>
<dbReference type="PROSITE" id="PS01124">
    <property type="entry name" value="HTH_ARAC_FAMILY_2"/>
    <property type="match status" value="1"/>
</dbReference>
<dbReference type="Gene3D" id="1.10.10.60">
    <property type="entry name" value="Homeodomain-like"/>
    <property type="match status" value="1"/>
</dbReference>
<gene>
    <name evidence="5" type="ORF">SAMN05216323_10652</name>
</gene>
<keyword evidence="1" id="KW-0805">Transcription regulation</keyword>
<name>A0A1G6QR08_9BACT</name>
<dbReference type="Pfam" id="PF12833">
    <property type="entry name" value="HTH_18"/>
    <property type="match status" value="1"/>
</dbReference>
<keyword evidence="3" id="KW-0804">Transcription</keyword>
<dbReference type="Gene3D" id="3.30.70.100">
    <property type="match status" value="1"/>
</dbReference>
<proteinExistence type="predicted"/>
<dbReference type="PROSITE" id="PS00041">
    <property type="entry name" value="HTH_ARAC_FAMILY_1"/>
    <property type="match status" value="1"/>
</dbReference>
<keyword evidence="2 5" id="KW-0238">DNA-binding</keyword>
<dbReference type="GO" id="GO:0043565">
    <property type="term" value="F:sequence-specific DNA binding"/>
    <property type="evidence" value="ECO:0007669"/>
    <property type="project" value="InterPro"/>
</dbReference>
<feature type="domain" description="HTH araC/xylS-type" evidence="4">
    <location>
        <begin position="71"/>
        <end position="176"/>
    </location>
</feature>
<accession>A0A1G6QR08</accession>
<dbReference type="SUPFAM" id="SSF46689">
    <property type="entry name" value="Homeodomain-like"/>
    <property type="match status" value="1"/>
</dbReference>
<evidence type="ECO:0000256" key="3">
    <source>
        <dbReference type="ARBA" id="ARBA00023163"/>
    </source>
</evidence>
<dbReference type="RefSeq" id="WP_212590564.1">
    <property type="nucleotide sequence ID" value="NZ_FMYP01000065.1"/>
</dbReference>
<dbReference type="STRING" id="1640674.SAMN05216323_10652"/>
<organism evidence="5 6">
    <name type="scientific">Williamwhitmania taraxaci</name>
    <dbReference type="NCBI Taxonomy" id="1640674"/>
    <lineage>
        <taxon>Bacteria</taxon>
        <taxon>Pseudomonadati</taxon>
        <taxon>Bacteroidota</taxon>
        <taxon>Bacteroidia</taxon>
        <taxon>Bacteroidales</taxon>
        <taxon>Williamwhitmaniaceae</taxon>
        <taxon>Williamwhitmania</taxon>
    </lineage>
</organism>
<evidence type="ECO:0000259" key="4">
    <source>
        <dbReference type="PROSITE" id="PS01124"/>
    </source>
</evidence>
<evidence type="ECO:0000313" key="6">
    <source>
        <dbReference type="Proteomes" id="UP000199452"/>
    </source>
</evidence>
<protein>
    <submittedName>
        <fullName evidence="5">AraC-type DNA-binding protein</fullName>
    </submittedName>
</protein>
<dbReference type="AlphaFoldDB" id="A0A1G6QR08"/>
<dbReference type="GO" id="GO:0003700">
    <property type="term" value="F:DNA-binding transcription factor activity"/>
    <property type="evidence" value="ECO:0007669"/>
    <property type="project" value="InterPro"/>
</dbReference>
<dbReference type="EMBL" id="FMYP01000065">
    <property type="protein sequence ID" value="SDC94862.1"/>
    <property type="molecule type" value="Genomic_DNA"/>
</dbReference>
<keyword evidence="6" id="KW-1185">Reference proteome</keyword>
<dbReference type="SMART" id="SM00342">
    <property type="entry name" value="HTH_ARAC"/>
    <property type="match status" value="1"/>
</dbReference>